<feature type="transmembrane region" description="Helical" evidence="1">
    <location>
        <begin position="33"/>
        <end position="51"/>
    </location>
</feature>
<keyword evidence="3" id="KW-1185">Reference proteome</keyword>
<name>A0A6G4W749_9HYPH</name>
<accession>A0A6G4W749</accession>
<organism evidence="2 3">
    <name type="scientific">Allomesorhizobium camelthorni</name>
    <dbReference type="NCBI Taxonomy" id="475069"/>
    <lineage>
        <taxon>Bacteria</taxon>
        <taxon>Pseudomonadati</taxon>
        <taxon>Pseudomonadota</taxon>
        <taxon>Alphaproteobacteria</taxon>
        <taxon>Hyphomicrobiales</taxon>
        <taxon>Phyllobacteriaceae</taxon>
        <taxon>Allomesorhizobium</taxon>
    </lineage>
</organism>
<keyword evidence="1" id="KW-0472">Membrane</keyword>
<keyword evidence="1" id="KW-1133">Transmembrane helix</keyword>
<proteinExistence type="predicted"/>
<keyword evidence="1" id="KW-0812">Transmembrane</keyword>
<gene>
    <name evidence="2" type="ORF">G6N73_02150</name>
</gene>
<dbReference type="EMBL" id="JAAKZF010000001">
    <property type="protein sequence ID" value="NGO49990.1"/>
    <property type="molecule type" value="Genomic_DNA"/>
</dbReference>
<dbReference type="RefSeq" id="WP_165022631.1">
    <property type="nucleotide sequence ID" value="NZ_JAAKZF010000001.1"/>
</dbReference>
<dbReference type="Proteomes" id="UP001642900">
    <property type="component" value="Unassembled WGS sequence"/>
</dbReference>
<protein>
    <submittedName>
        <fullName evidence="2">Uncharacterized protein</fullName>
    </submittedName>
</protein>
<dbReference type="AlphaFoldDB" id="A0A6G4W749"/>
<comment type="caution">
    <text evidence="2">The sequence shown here is derived from an EMBL/GenBank/DDBJ whole genome shotgun (WGS) entry which is preliminary data.</text>
</comment>
<evidence type="ECO:0000256" key="1">
    <source>
        <dbReference type="SAM" id="Phobius"/>
    </source>
</evidence>
<reference evidence="2 3" key="1">
    <citation type="submission" date="2020-02" db="EMBL/GenBank/DDBJ databases">
        <title>Genome sequence of strain CCNWXJ40-4.</title>
        <authorList>
            <person name="Gao J."/>
            <person name="Sun J."/>
        </authorList>
    </citation>
    <scope>NUCLEOTIDE SEQUENCE [LARGE SCALE GENOMIC DNA]</scope>
    <source>
        <strain evidence="2 3">CCNWXJ 40-4</strain>
    </source>
</reference>
<evidence type="ECO:0000313" key="3">
    <source>
        <dbReference type="Proteomes" id="UP001642900"/>
    </source>
</evidence>
<evidence type="ECO:0000313" key="2">
    <source>
        <dbReference type="EMBL" id="NGO49990.1"/>
    </source>
</evidence>
<sequence length="69" mass="7824">MIRSDKLQRIAEIVMVLGIVALCQPWNFFLHRYGLTIIIIGLVTFLLTNWFGSKVVPEDVEAPVKEGHS</sequence>